<feature type="non-terminal residue" evidence="12">
    <location>
        <position position="1"/>
    </location>
</feature>
<keyword evidence="4" id="KW-0378">Hydrolase</keyword>
<dbReference type="AlphaFoldDB" id="A0A371GE02"/>
<keyword evidence="5" id="KW-0460">Magnesium</keyword>
<dbReference type="GO" id="GO:0003676">
    <property type="term" value="F:nucleic acid binding"/>
    <property type="evidence" value="ECO:0007669"/>
    <property type="project" value="InterPro"/>
</dbReference>
<evidence type="ECO:0000256" key="3">
    <source>
        <dbReference type="ARBA" id="ARBA00022759"/>
    </source>
</evidence>
<comment type="caution">
    <text evidence="12">The sequence shown here is derived from an EMBL/GenBank/DDBJ whole genome shotgun (WGS) entry which is preliminary data.</text>
</comment>
<dbReference type="PROSITE" id="PS50994">
    <property type="entry name" value="INTEGRASE"/>
    <property type="match status" value="1"/>
</dbReference>
<keyword evidence="9" id="KW-0233">DNA recombination</keyword>
<dbReference type="InterPro" id="IPR012337">
    <property type="entry name" value="RNaseH-like_sf"/>
</dbReference>
<dbReference type="GO" id="GO:0003964">
    <property type="term" value="F:RNA-directed DNA polymerase activity"/>
    <property type="evidence" value="ECO:0007669"/>
    <property type="project" value="UniProtKB-KW"/>
</dbReference>
<evidence type="ECO:0000256" key="6">
    <source>
        <dbReference type="ARBA" id="ARBA00022908"/>
    </source>
</evidence>
<evidence type="ECO:0000256" key="5">
    <source>
        <dbReference type="ARBA" id="ARBA00022842"/>
    </source>
</evidence>
<evidence type="ECO:0000256" key="4">
    <source>
        <dbReference type="ARBA" id="ARBA00022801"/>
    </source>
</evidence>
<keyword evidence="2" id="KW-0479">Metal-binding</keyword>
<evidence type="ECO:0000256" key="2">
    <source>
        <dbReference type="ARBA" id="ARBA00022723"/>
    </source>
</evidence>
<evidence type="ECO:0000256" key="9">
    <source>
        <dbReference type="ARBA" id="ARBA00023172"/>
    </source>
</evidence>
<dbReference type="GO" id="GO:0003887">
    <property type="term" value="F:DNA-directed DNA polymerase activity"/>
    <property type="evidence" value="ECO:0007669"/>
    <property type="project" value="UniProtKB-KW"/>
</dbReference>
<keyword evidence="3" id="KW-0255">Endonuclease</keyword>
<dbReference type="Gene3D" id="3.30.420.10">
    <property type="entry name" value="Ribonuclease H-like superfamily/Ribonuclease H"/>
    <property type="match status" value="1"/>
</dbReference>
<evidence type="ECO:0000256" key="7">
    <source>
        <dbReference type="ARBA" id="ARBA00022918"/>
    </source>
</evidence>
<dbReference type="GO" id="GO:0006310">
    <property type="term" value="P:DNA recombination"/>
    <property type="evidence" value="ECO:0007669"/>
    <property type="project" value="UniProtKB-KW"/>
</dbReference>
<organism evidence="12 13">
    <name type="scientific">Mucuna pruriens</name>
    <name type="common">Velvet bean</name>
    <name type="synonym">Dolichos pruriens</name>
    <dbReference type="NCBI Taxonomy" id="157652"/>
    <lineage>
        <taxon>Eukaryota</taxon>
        <taxon>Viridiplantae</taxon>
        <taxon>Streptophyta</taxon>
        <taxon>Embryophyta</taxon>
        <taxon>Tracheophyta</taxon>
        <taxon>Spermatophyta</taxon>
        <taxon>Magnoliopsida</taxon>
        <taxon>eudicotyledons</taxon>
        <taxon>Gunneridae</taxon>
        <taxon>Pentapetalae</taxon>
        <taxon>rosids</taxon>
        <taxon>fabids</taxon>
        <taxon>Fabales</taxon>
        <taxon>Fabaceae</taxon>
        <taxon>Papilionoideae</taxon>
        <taxon>50 kb inversion clade</taxon>
        <taxon>NPAAA clade</taxon>
        <taxon>indigoferoid/millettioid clade</taxon>
        <taxon>Phaseoleae</taxon>
        <taxon>Mucuna</taxon>
    </lineage>
</organism>
<protein>
    <recommendedName>
        <fullName evidence="11">Integrase catalytic domain-containing protein</fullName>
    </recommendedName>
</protein>
<keyword evidence="8" id="KW-0548">Nucleotidyltransferase</keyword>
<keyword evidence="8" id="KW-0808">Transferase</keyword>
<dbReference type="GO" id="GO:0004519">
    <property type="term" value="F:endonuclease activity"/>
    <property type="evidence" value="ECO:0007669"/>
    <property type="project" value="UniProtKB-KW"/>
</dbReference>
<dbReference type="GO" id="GO:0016787">
    <property type="term" value="F:hydrolase activity"/>
    <property type="evidence" value="ECO:0007669"/>
    <property type="project" value="UniProtKB-KW"/>
</dbReference>
<dbReference type="Proteomes" id="UP000257109">
    <property type="component" value="Unassembled WGS sequence"/>
</dbReference>
<proteinExistence type="predicted"/>
<evidence type="ECO:0000313" key="12">
    <source>
        <dbReference type="EMBL" id="RDX88736.1"/>
    </source>
</evidence>
<evidence type="ECO:0000256" key="10">
    <source>
        <dbReference type="ARBA" id="ARBA00023268"/>
    </source>
</evidence>
<sequence length="257" mass="29597">MSYTLKNQLVHEVPSLSEKLVECEACQFGKQTKKPFLESSWRASQKLQLIHTDPVEPQRITSLNKNIGKEYVANQFQRFCDEAEIEHQLTSPYTPQQNGVDERKNRSIMEMASSKRRHDKATTHYCSTNGVASVPYECQVSHNDFLQEKIFVEQPGFMINGQEDKVYLLKKALYGLKQAPRVWYNKTNDHLLHLGFQKSLSKATLYVKCVGPETDDLLITGSNLALIEKLKQEMKDVFEMTYLGLMTFFGHEDHSKV</sequence>
<keyword evidence="13" id="KW-1185">Reference proteome</keyword>
<reference evidence="12" key="1">
    <citation type="submission" date="2018-05" db="EMBL/GenBank/DDBJ databases">
        <title>Draft genome of Mucuna pruriens seed.</title>
        <authorList>
            <person name="Nnadi N.E."/>
            <person name="Vos R."/>
            <person name="Hasami M.H."/>
            <person name="Devisetty U.K."/>
            <person name="Aguiy J.C."/>
        </authorList>
    </citation>
    <scope>NUCLEOTIDE SEQUENCE [LARGE SCALE GENOMIC DNA]</scope>
    <source>
        <strain evidence="12">JCA_2017</strain>
    </source>
</reference>
<keyword evidence="8" id="KW-0239">DNA-directed DNA polymerase</keyword>
<evidence type="ECO:0000256" key="1">
    <source>
        <dbReference type="ARBA" id="ARBA00022722"/>
    </source>
</evidence>
<dbReference type="InterPro" id="IPR039537">
    <property type="entry name" value="Retrotran_Ty1/copia-like"/>
</dbReference>
<gene>
    <name evidence="12" type="ORF">CR513_29633</name>
</gene>
<dbReference type="EMBL" id="QJKJ01005857">
    <property type="protein sequence ID" value="RDX88736.1"/>
    <property type="molecule type" value="Genomic_DNA"/>
</dbReference>
<dbReference type="GO" id="GO:0015074">
    <property type="term" value="P:DNA integration"/>
    <property type="evidence" value="ECO:0007669"/>
    <property type="project" value="UniProtKB-KW"/>
</dbReference>
<dbReference type="Pfam" id="PF07727">
    <property type="entry name" value="RVT_2"/>
    <property type="match status" value="1"/>
</dbReference>
<evidence type="ECO:0000256" key="8">
    <source>
        <dbReference type="ARBA" id="ARBA00022932"/>
    </source>
</evidence>
<accession>A0A371GE02</accession>
<keyword evidence="1" id="KW-0540">Nuclease</keyword>
<evidence type="ECO:0000313" key="13">
    <source>
        <dbReference type="Proteomes" id="UP000257109"/>
    </source>
</evidence>
<dbReference type="SUPFAM" id="SSF53098">
    <property type="entry name" value="Ribonuclease H-like"/>
    <property type="match status" value="1"/>
</dbReference>
<keyword evidence="7" id="KW-0695">RNA-directed DNA polymerase</keyword>
<dbReference type="InterPro" id="IPR001584">
    <property type="entry name" value="Integrase_cat-core"/>
</dbReference>
<dbReference type="PANTHER" id="PTHR42648:SF11">
    <property type="entry name" value="TRANSPOSON TY4-P GAG-POL POLYPROTEIN"/>
    <property type="match status" value="1"/>
</dbReference>
<evidence type="ECO:0000259" key="11">
    <source>
        <dbReference type="PROSITE" id="PS50994"/>
    </source>
</evidence>
<dbReference type="GO" id="GO:0046872">
    <property type="term" value="F:metal ion binding"/>
    <property type="evidence" value="ECO:0007669"/>
    <property type="project" value="UniProtKB-KW"/>
</dbReference>
<name>A0A371GE02_MUCPR</name>
<keyword evidence="10" id="KW-0511">Multifunctional enzyme</keyword>
<dbReference type="InterPro" id="IPR036397">
    <property type="entry name" value="RNaseH_sf"/>
</dbReference>
<dbReference type="STRING" id="157652.A0A371GE02"/>
<keyword evidence="6" id="KW-0229">DNA integration</keyword>
<dbReference type="InterPro" id="IPR013103">
    <property type="entry name" value="RVT_2"/>
</dbReference>
<feature type="domain" description="Integrase catalytic" evidence="11">
    <location>
        <begin position="62"/>
        <end position="163"/>
    </location>
</feature>
<dbReference type="OrthoDB" id="913584at2759"/>
<dbReference type="PANTHER" id="PTHR42648">
    <property type="entry name" value="TRANSPOSASE, PUTATIVE-RELATED"/>
    <property type="match status" value="1"/>
</dbReference>